<keyword evidence="2" id="KW-1185">Reference proteome</keyword>
<dbReference type="EMBL" id="JAVDWQ010000008">
    <property type="protein sequence ID" value="MDR7210671.1"/>
    <property type="molecule type" value="Genomic_DNA"/>
</dbReference>
<dbReference type="Proteomes" id="UP001269081">
    <property type="component" value="Unassembled WGS sequence"/>
</dbReference>
<organism evidence="1 2">
    <name type="scientific">Flavobacterium piscis</name>
    <dbReference type="NCBI Taxonomy" id="1114874"/>
    <lineage>
        <taxon>Bacteria</taxon>
        <taxon>Pseudomonadati</taxon>
        <taxon>Bacteroidota</taxon>
        <taxon>Flavobacteriia</taxon>
        <taxon>Flavobacteriales</taxon>
        <taxon>Flavobacteriaceae</taxon>
        <taxon>Flavobacterium</taxon>
    </lineage>
</organism>
<dbReference type="SUPFAM" id="SSF53756">
    <property type="entry name" value="UDP-Glycosyltransferase/glycogen phosphorylase"/>
    <property type="match status" value="1"/>
</dbReference>
<gene>
    <name evidence="1" type="ORF">J2W48_002621</name>
</gene>
<evidence type="ECO:0000313" key="1">
    <source>
        <dbReference type="EMBL" id="MDR7210671.1"/>
    </source>
</evidence>
<dbReference type="RefSeq" id="WP_310281947.1">
    <property type="nucleotide sequence ID" value="NZ_JAVDWQ010000008.1"/>
</dbReference>
<dbReference type="Gene3D" id="3.40.50.2000">
    <property type="entry name" value="Glycogen Phosphorylase B"/>
    <property type="match status" value="2"/>
</dbReference>
<protein>
    <recommendedName>
        <fullName evidence="3">Glycosyltransferase</fullName>
    </recommendedName>
</protein>
<evidence type="ECO:0000313" key="2">
    <source>
        <dbReference type="Proteomes" id="UP001269081"/>
    </source>
</evidence>
<accession>A0ABU1YAW5</accession>
<reference evidence="1 2" key="1">
    <citation type="submission" date="2023-07" db="EMBL/GenBank/DDBJ databases">
        <title>Sorghum-associated microbial communities from plants grown in Nebraska, USA.</title>
        <authorList>
            <person name="Schachtman D."/>
        </authorList>
    </citation>
    <scope>NUCLEOTIDE SEQUENCE [LARGE SCALE GENOMIC DNA]</scope>
    <source>
        <strain evidence="1 2">4129</strain>
    </source>
</reference>
<evidence type="ECO:0008006" key="3">
    <source>
        <dbReference type="Google" id="ProtNLM"/>
    </source>
</evidence>
<comment type="caution">
    <text evidence="1">The sequence shown here is derived from an EMBL/GenBank/DDBJ whole genome shotgun (WGS) entry which is preliminary data.</text>
</comment>
<proteinExistence type="predicted"/>
<sequence length="366" mass="42806">MNILIIQPFIPHYREEFFEGLSQKASLEVFCYEKKAKVQSDMFKESVFRTEYLKNLTLGPFLLYDFFKLFDKKHDVLVLMLHFGHLSTWFLLITKKIHGKKIILWGQGISVKRYLKEEKKPSLLLKFMIYFSDGAWFYTDKELMQWKKIFPKKKMISLNNTISDIKSILERNTSHNKIELKAKHNISQQRCLIFCARFTNPHRRVDLLLSAINSLDADKFAFIIIGDGQFKPDFSIYKNVYDYGAVYDTQLKNELFDIADIYFQPGWVGLSIVEAMAYAKPIFTFKRAEDILQCVEYHYIENEVNGYIFNSLTSFTDTVNSISAMKIIELGESAKNYVTEILTMDNMVQSAFNNIAQIKRATNSIK</sequence>
<name>A0ABU1YAW5_9FLAO</name>
<dbReference type="Pfam" id="PF13692">
    <property type="entry name" value="Glyco_trans_1_4"/>
    <property type="match status" value="1"/>
</dbReference>